<evidence type="ECO:0000256" key="2">
    <source>
        <dbReference type="ARBA" id="ARBA00004687"/>
    </source>
</evidence>
<sequence length="426" mass="47681">MSGRDEATAPSPSVGIGVDRTPFTVSHDTRQTYAGYYWSKLPLWLQIVVVYVASRLLATTIMLAFAANQDDTWQTSARPGLVEFSNLWDAQWYERIATGGYPSELPRNDEGRVTENAWAFMPVYPMLVRIGMLLTGLPFGVVAMTLSLVFGLVSAFLFHRLMTTVLDRSTAMFATVLYCIAPLSPMLQVGYAESLQMCFVSALLICLVERRWALMAPLVVLASFTRPSGLAWALTLGLYFLYRWWRLRRDGLEFPRRDVVALLGLGALSVLAGFGWLLVAWLVTGDFHAYLDTELAWRAHYTGPGELVPFTAWYHAGEFWIGGVAGIVTVTVVLLAMAVLLALPIMRRLGIEIRLWLVSYVLYLVAVFFPQSSVFRLFMPIFPVLGVLALPRSPLVRVLLVAGSIVGQLVWITWCWYVIGHDWTPP</sequence>
<feature type="transmembrane region" description="Helical" evidence="10">
    <location>
        <begin position="398"/>
        <end position="419"/>
    </location>
</feature>
<evidence type="ECO:0000256" key="10">
    <source>
        <dbReference type="SAM" id="Phobius"/>
    </source>
</evidence>
<dbReference type="PANTHER" id="PTHR12468">
    <property type="entry name" value="GPI MANNOSYLTRANSFERASE 2"/>
    <property type="match status" value="1"/>
</dbReference>
<feature type="transmembrane region" description="Helical" evidence="10">
    <location>
        <begin position="43"/>
        <end position="66"/>
    </location>
</feature>
<comment type="subcellular location">
    <subcellularLocation>
        <location evidence="1">Endoplasmic reticulum membrane</location>
        <topology evidence="1">Multi-pass membrane protein</topology>
    </subcellularLocation>
</comment>
<evidence type="ECO:0000256" key="9">
    <source>
        <dbReference type="ARBA" id="ARBA00023136"/>
    </source>
</evidence>
<accession>A0A7J5BN43</accession>
<feature type="transmembrane region" description="Helical" evidence="10">
    <location>
        <begin position="230"/>
        <end position="247"/>
    </location>
</feature>
<dbReference type="GO" id="GO:0000009">
    <property type="term" value="F:alpha-1,6-mannosyltransferase activity"/>
    <property type="evidence" value="ECO:0007669"/>
    <property type="project" value="InterPro"/>
</dbReference>
<comment type="caution">
    <text evidence="11">The sequence shown here is derived from an EMBL/GenBank/DDBJ whole genome shotgun (WGS) entry which is preliminary data.</text>
</comment>
<evidence type="ECO:0000313" key="12">
    <source>
        <dbReference type="Proteomes" id="UP000467240"/>
    </source>
</evidence>
<dbReference type="EMBL" id="WBJZ01000030">
    <property type="protein sequence ID" value="KAB1652510.1"/>
    <property type="molecule type" value="Genomic_DNA"/>
</dbReference>
<dbReference type="AlphaFoldDB" id="A0A7J5BN43"/>
<dbReference type="OrthoDB" id="151635at2"/>
<organism evidence="11 12">
    <name type="scientific">Pseudoclavibacter chungangensis</name>
    <dbReference type="NCBI Taxonomy" id="587635"/>
    <lineage>
        <taxon>Bacteria</taxon>
        <taxon>Bacillati</taxon>
        <taxon>Actinomycetota</taxon>
        <taxon>Actinomycetes</taxon>
        <taxon>Micrococcales</taxon>
        <taxon>Microbacteriaceae</taxon>
        <taxon>Pseudoclavibacter</taxon>
    </lineage>
</organism>
<comment type="pathway">
    <text evidence="2">Glycolipid biosynthesis; glycosylphosphatidylinositol-anchor biosynthesis.</text>
</comment>
<dbReference type="RefSeq" id="WP_158042045.1">
    <property type="nucleotide sequence ID" value="NZ_JACCFV010000001.1"/>
</dbReference>
<feature type="transmembrane region" description="Helical" evidence="10">
    <location>
        <begin position="319"/>
        <end position="341"/>
    </location>
</feature>
<gene>
    <name evidence="11" type="ORF">F8O01_16690</name>
</gene>
<evidence type="ECO:0000313" key="11">
    <source>
        <dbReference type="EMBL" id="KAB1652510.1"/>
    </source>
</evidence>
<dbReference type="Proteomes" id="UP000467240">
    <property type="component" value="Unassembled WGS sequence"/>
</dbReference>
<evidence type="ECO:0008006" key="13">
    <source>
        <dbReference type="Google" id="ProtNLM"/>
    </source>
</evidence>
<feature type="transmembrane region" description="Helical" evidence="10">
    <location>
        <begin position="259"/>
        <end position="283"/>
    </location>
</feature>
<evidence type="ECO:0000256" key="1">
    <source>
        <dbReference type="ARBA" id="ARBA00004477"/>
    </source>
</evidence>
<keyword evidence="4" id="KW-0328">Glycosyltransferase</keyword>
<keyword evidence="3" id="KW-0337">GPI-anchor biosynthesis</keyword>
<dbReference type="GO" id="GO:0006506">
    <property type="term" value="P:GPI anchor biosynthetic process"/>
    <property type="evidence" value="ECO:0007669"/>
    <property type="project" value="UniProtKB-UniPathway"/>
</dbReference>
<protein>
    <recommendedName>
        <fullName evidence="13">Glycosyltransferase family 39 protein</fullName>
    </recommendedName>
</protein>
<keyword evidence="12" id="KW-1185">Reference proteome</keyword>
<keyword evidence="8 10" id="KW-1133">Transmembrane helix</keyword>
<dbReference type="GO" id="GO:0016020">
    <property type="term" value="C:membrane"/>
    <property type="evidence" value="ECO:0007669"/>
    <property type="project" value="GOC"/>
</dbReference>
<evidence type="ECO:0000256" key="7">
    <source>
        <dbReference type="ARBA" id="ARBA00022824"/>
    </source>
</evidence>
<evidence type="ECO:0000256" key="3">
    <source>
        <dbReference type="ARBA" id="ARBA00022502"/>
    </source>
</evidence>
<feature type="transmembrane region" description="Helical" evidence="10">
    <location>
        <begin position="130"/>
        <end position="158"/>
    </location>
</feature>
<feature type="transmembrane region" description="Helical" evidence="10">
    <location>
        <begin position="375"/>
        <end position="391"/>
    </location>
</feature>
<feature type="transmembrane region" description="Helical" evidence="10">
    <location>
        <begin position="170"/>
        <end position="187"/>
    </location>
</feature>
<dbReference type="InterPro" id="IPR007315">
    <property type="entry name" value="PIG-V/Gpi18"/>
</dbReference>
<dbReference type="Pfam" id="PF04188">
    <property type="entry name" value="Mannosyl_trans2"/>
    <property type="match status" value="1"/>
</dbReference>
<evidence type="ECO:0000256" key="4">
    <source>
        <dbReference type="ARBA" id="ARBA00022676"/>
    </source>
</evidence>
<feature type="transmembrane region" description="Helical" evidence="10">
    <location>
        <begin position="353"/>
        <end position="369"/>
    </location>
</feature>
<reference evidence="11 12" key="1">
    <citation type="submission" date="2019-09" db="EMBL/GenBank/DDBJ databases">
        <title>Phylogeny of genus Pseudoclavibacter and closely related genus.</title>
        <authorList>
            <person name="Li Y."/>
        </authorList>
    </citation>
    <scope>NUCLEOTIDE SEQUENCE [LARGE SCALE GENOMIC DNA]</scope>
    <source>
        <strain evidence="11 12">DSM 23821</strain>
    </source>
</reference>
<name>A0A7J5BN43_9MICO</name>
<evidence type="ECO:0000256" key="8">
    <source>
        <dbReference type="ARBA" id="ARBA00022989"/>
    </source>
</evidence>
<dbReference type="PANTHER" id="PTHR12468:SF2">
    <property type="entry name" value="GPI MANNOSYLTRANSFERASE 2"/>
    <property type="match status" value="1"/>
</dbReference>
<dbReference type="GO" id="GO:0004376">
    <property type="term" value="F:GPI mannosyltransferase activity"/>
    <property type="evidence" value="ECO:0007669"/>
    <property type="project" value="InterPro"/>
</dbReference>
<dbReference type="UniPathway" id="UPA00196"/>
<keyword evidence="9 10" id="KW-0472">Membrane</keyword>
<keyword evidence="5" id="KW-0808">Transferase</keyword>
<evidence type="ECO:0000256" key="6">
    <source>
        <dbReference type="ARBA" id="ARBA00022692"/>
    </source>
</evidence>
<keyword evidence="6 10" id="KW-0812">Transmembrane</keyword>
<dbReference type="GO" id="GO:0031501">
    <property type="term" value="C:mannosyltransferase complex"/>
    <property type="evidence" value="ECO:0007669"/>
    <property type="project" value="TreeGrafter"/>
</dbReference>
<proteinExistence type="predicted"/>
<evidence type="ECO:0000256" key="5">
    <source>
        <dbReference type="ARBA" id="ARBA00022679"/>
    </source>
</evidence>
<keyword evidence="7" id="KW-0256">Endoplasmic reticulum</keyword>